<organism evidence="2 3">
    <name type="scientific">Hymenobacter edaphi</name>
    <dbReference type="NCBI Taxonomy" id="2211146"/>
    <lineage>
        <taxon>Bacteria</taxon>
        <taxon>Pseudomonadati</taxon>
        <taxon>Bacteroidota</taxon>
        <taxon>Cytophagia</taxon>
        <taxon>Cytophagales</taxon>
        <taxon>Hymenobacteraceae</taxon>
        <taxon>Hymenobacter</taxon>
    </lineage>
</organism>
<name>A0A328B9M1_9BACT</name>
<evidence type="ECO:0000313" key="2">
    <source>
        <dbReference type="EMBL" id="RAK63509.1"/>
    </source>
</evidence>
<dbReference type="OrthoDB" id="886544at2"/>
<reference evidence="3" key="1">
    <citation type="submission" date="2018-05" db="EMBL/GenBank/DDBJ databases">
        <authorList>
            <person name="Nie L."/>
        </authorList>
    </citation>
    <scope>NUCLEOTIDE SEQUENCE [LARGE SCALE GENOMIC DNA]</scope>
    <source>
        <strain evidence="3">NL</strain>
    </source>
</reference>
<gene>
    <name evidence="2" type="ORF">DLM85_21140</name>
</gene>
<accession>A0A328B9M1</accession>
<evidence type="ECO:0000313" key="3">
    <source>
        <dbReference type="Proteomes" id="UP000248553"/>
    </source>
</evidence>
<comment type="caution">
    <text evidence="2">The sequence shown here is derived from an EMBL/GenBank/DDBJ whole genome shotgun (WGS) entry which is preliminary data.</text>
</comment>
<keyword evidence="3" id="KW-1185">Reference proteome</keyword>
<proteinExistence type="predicted"/>
<dbReference type="AlphaFoldDB" id="A0A328B9M1"/>
<protein>
    <submittedName>
        <fullName evidence="2">Uncharacterized protein</fullName>
    </submittedName>
</protein>
<dbReference type="RefSeq" id="WP_111480171.1">
    <property type="nucleotide sequence ID" value="NZ_QHKM01000009.1"/>
</dbReference>
<sequence length="93" mass="9665">MSSQQSQRSQNDPNASQNQGQQQSNQSSDKAQQAGSIEGNRSVHSGVSGIPSQRHEAGDSSTAALNRDQAQGPGTAPTDKRGESRVQSGASDE</sequence>
<feature type="compositionally biased region" description="Polar residues" evidence="1">
    <location>
        <begin position="1"/>
        <end position="15"/>
    </location>
</feature>
<dbReference type="EMBL" id="QHKM01000009">
    <property type="protein sequence ID" value="RAK63509.1"/>
    <property type="molecule type" value="Genomic_DNA"/>
</dbReference>
<feature type="compositionally biased region" description="Low complexity" evidence="1">
    <location>
        <begin position="16"/>
        <end position="28"/>
    </location>
</feature>
<dbReference type="Proteomes" id="UP000248553">
    <property type="component" value="Unassembled WGS sequence"/>
</dbReference>
<feature type="region of interest" description="Disordered" evidence="1">
    <location>
        <begin position="1"/>
        <end position="93"/>
    </location>
</feature>
<evidence type="ECO:0000256" key="1">
    <source>
        <dbReference type="SAM" id="MobiDB-lite"/>
    </source>
</evidence>